<name>A0ABT9Z6T0_9BACI</name>
<evidence type="ECO:0000313" key="3">
    <source>
        <dbReference type="Proteomes" id="UP001232245"/>
    </source>
</evidence>
<protein>
    <submittedName>
        <fullName evidence="2">Magnesium-transporting ATPase (P-type)</fullName>
    </submittedName>
</protein>
<reference evidence="2 3" key="1">
    <citation type="submission" date="2023-07" db="EMBL/GenBank/DDBJ databases">
        <title>Genomic Encyclopedia of Type Strains, Phase IV (KMG-IV): sequencing the most valuable type-strain genomes for metagenomic binning, comparative biology and taxonomic classification.</title>
        <authorList>
            <person name="Goeker M."/>
        </authorList>
    </citation>
    <scope>NUCLEOTIDE SEQUENCE [LARGE SCALE GENOMIC DNA]</scope>
    <source>
        <strain evidence="2 3">DSM 17723</strain>
    </source>
</reference>
<evidence type="ECO:0000256" key="1">
    <source>
        <dbReference type="SAM" id="Phobius"/>
    </source>
</evidence>
<accession>A0ABT9Z6T0</accession>
<sequence length="137" mass="16397">MIYDAIHIGPFTIQYFYLVVLISFLFTYLIMDAFLTKTRLKQFIRNNYWVCVFIVFITYKFSVLIFRPQLISTNNWIYLTGGNKGIYLGFLACFLYLLWRMKKEKLGLKLLLLFIVVSVICFYFIYELVKVFILSLV</sequence>
<proteinExistence type="predicted"/>
<keyword evidence="1" id="KW-0812">Transmembrane</keyword>
<comment type="caution">
    <text evidence="2">The sequence shown here is derived from an EMBL/GenBank/DDBJ whole genome shotgun (WGS) entry which is preliminary data.</text>
</comment>
<organism evidence="2 3">
    <name type="scientific">Metabacillus niabensis</name>
    <dbReference type="NCBI Taxonomy" id="324854"/>
    <lineage>
        <taxon>Bacteria</taxon>
        <taxon>Bacillati</taxon>
        <taxon>Bacillota</taxon>
        <taxon>Bacilli</taxon>
        <taxon>Bacillales</taxon>
        <taxon>Bacillaceae</taxon>
        <taxon>Metabacillus</taxon>
    </lineage>
</organism>
<feature type="transmembrane region" description="Helical" evidence="1">
    <location>
        <begin position="76"/>
        <end position="99"/>
    </location>
</feature>
<keyword evidence="1" id="KW-0472">Membrane</keyword>
<feature type="transmembrane region" description="Helical" evidence="1">
    <location>
        <begin position="15"/>
        <end position="35"/>
    </location>
</feature>
<feature type="transmembrane region" description="Helical" evidence="1">
    <location>
        <begin position="47"/>
        <end position="70"/>
    </location>
</feature>
<dbReference type="EMBL" id="JAUSTZ010000013">
    <property type="protein sequence ID" value="MDQ0227967.1"/>
    <property type="molecule type" value="Genomic_DNA"/>
</dbReference>
<evidence type="ECO:0000313" key="2">
    <source>
        <dbReference type="EMBL" id="MDQ0227967.1"/>
    </source>
</evidence>
<gene>
    <name evidence="2" type="ORF">J2S02_004331</name>
</gene>
<dbReference type="Proteomes" id="UP001232245">
    <property type="component" value="Unassembled WGS sequence"/>
</dbReference>
<keyword evidence="1" id="KW-1133">Transmembrane helix</keyword>
<feature type="transmembrane region" description="Helical" evidence="1">
    <location>
        <begin position="106"/>
        <end position="126"/>
    </location>
</feature>
<keyword evidence="3" id="KW-1185">Reference proteome</keyword>